<dbReference type="GO" id="GO:0005829">
    <property type="term" value="C:cytosol"/>
    <property type="evidence" value="ECO:0007669"/>
    <property type="project" value="TreeGrafter"/>
</dbReference>
<evidence type="ECO:0000256" key="2">
    <source>
        <dbReference type="ARBA" id="ARBA00004496"/>
    </source>
</evidence>
<feature type="region of interest" description="Disordered" evidence="9">
    <location>
        <begin position="269"/>
        <end position="291"/>
    </location>
</feature>
<keyword evidence="7" id="KW-0576">Peroxisome</keyword>
<proteinExistence type="inferred from homology"/>
<sequence>MSLKELVEGDCGGSNSLMQVASHFVQDKGLRDEGFHHPYPHQENTFANAHPDQLLGEFWEHTLGNMQQAFRMDNLLAEMRDIEAASLRPKPQQSAPISQLAQQEDASEWASQFLESGSHFENTPAENIWNNAPIMQGNTVLPRGNNNLELGFGPQWGNQFLRTTEPLLDNTQEELSNLRALSEDYSTETASKDKTLAELKASALESVNVLQRNPDMQQSKLLKFMNNVAVDGTPIVSDTEAATAQQWGAEFNTGNMVDNQWGSEYLAEAAGESSGVSRPSTSGTTTTTTDKVSDEPAIWNELNRHWKEMADSLGSESIPHQWFSDFSRQQRVNEYTFSEDNPMQDEVNAFALGQEKLRQGDLPAAILYLEAAARQDPGNAEVWLSLGISLAENEQDPQAIAALGKCLAIEPKNLDALMAISICYTNEASLHDALDTLKEWILNNEKYVSSCRNAHISNPSEAPTMEIHQQVLSLYLTAARENPTHSIDPDVQNGLGVLFNLSDEYDKAVDCFKAALQVRPDDSRLWNRLGASLANGSRPEEAVDAYHRALQLSPGFVRARYNLGITCVHLGANTQAVEHFLTALNQQSAAIDGLRPHGIATPHAVKEMSDSIWYSLRVVLSVLNRSDLHQCVTNRDLATLNKEFDIS</sequence>
<dbReference type="AlphaFoldDB" id="A0A8D8UXX5"/>
<protein>
    <submittedName>
        <fullName evidence="10">Peroxisomal targeting signal 1 receptor</fullName>
    </submittedName>
</protein>
<feature type="compositionally biased region" description="Low complexity" evidence="9">
    <location>
        <begin position="272"/>
        <end position="290"/>
    </location>
</feature>
<evidence type="ECO:0000313" key="10">
    <source>
        <dbReference type="EMBL" id="CAG6714218.1"/>
    </source>
</evidence>
<dbReference type="PROSITE" id="PS50005">
    <property type="entry name" value="TPR"/>
    <property type="match status" value="3"/>
</dbReference>
<dbReference type="SUPFAM" id="SSF48452">
    <property type="entry name" value="TPR-like"/>
    <property type="match status" value="1"/>
</dbReference>
<comment type="similarity">
    <text evidence="3">Belongs to the peroxisomal targeting signal receptor family.</text>
</comment>
<dbReference type="Pfam" id="PF13432">
    <property type="entry name" value="TPR_16"/>
    <property type="match status" value="2"/>
</dbReference>
<keyword evidence="10" id="KW-0675">Receptor</keyword>
<dbReference type="Gene3D" id="1.25.40.10">
    <property type="entry name" value="Tetratricopeptide repeat domain"/>
    <property type="match status" value="1"/>
</dbReference>
<dbReference type="EMBL" id="HBUF01006656">
    <property type="protein sequence ID" value="CAG6607137.1"/>
    <property type="molecule type" value="Transcribed_RNA"/>
</dbReference>
<evidence type="ECO:0000256" key="5">
    <source>
        <dbReference type="ARBA" id="ARBA00022737"/>
    </source>
</evidence>
<reference evidence="10" key="1">
    <citation type="submission" date="2021-05" db="EMBL/GenBank/DDBJ databases">
        <authorList>
            <person name="Alioto T."/>
            <person name="Alioto T."/>
            <person name="Gomez Garrido J."/>
        </authorList>
    </citation>
    <scope>NUCLEOTIDE SEQUENCE</scope>
</reference>
<evidence type="ECO:0000256" key="8">
    <source>
        <dbReference type="PROSITE-ProRule" id="PRU00339"/>
    </source>
</evidence>
<evidence type="ECO:0000256" key="7">
    <source>
        <dbReference type="ARBA" id="ARBA00023140"/>
    </source>
</evidence>
<name>A0A8D8UXX5_9HEMI</name>
<dbReference type="InterPro" id="IPR019734">
    <property type="entry name" value="TPR_rpt"/>
</dbReference>
<evidence type="ECO:0000256" key="1">
    <source>
        <dbReference type="ARBA" id="ARBA00004275"/>
    </source>
</evidence>
<dbReference type="GO" id="GO:0016560">
    <property type="term" value="P:protein import into peroxisome matrix, docking"/>
    <property type="evidence" value="ECO:0007669"/>
    <property type="project" value="TreeGrafter"/>
</dbReference>
<dbReference type="PANTHER" id="PTHR10130:SF0">
    <property type="entry name" value="GH08708P"/>
    <property type="match status" value="1"/>
</dbReference>
<dbReference type="SMART" id="SM00028">
    <property type="entry name" value="TPR"/>
    <property type="match status" value="5"/>
</dbReference>
<feature type="region of interest" description="Disordered" evidence="9">
    <location>
        <begin position="86"/>
        <end position="106"/>
    </location>
</feature>
<evidence type="ECO:0000256" key="9">
    <source>
        <dbReference type="SAM" id="MobiDB-lite"/>
    </source>
</evidence>
<dbReference type="InterPro" id="IPR024111">
    <property type="entry name" value="PEX5/PEX5L"/>
</dbReference>
<dbReference type="PANTHER" id="PTHR10130">
    <property type="entry name" value="PEROXISOMAL TARGETING SIGNAL 1 RECEPTOR PEX5"/>
    <property type="match status" value="1"/>
</dbReference>
<dbReference type="EMBL" id="HBUF01351578">
    <property type="protein sequence ID" value="CAG6714221.1"/>
    <property type="molecule type" value="Transcribed_RNA"/>
</dbReference>
<dbReference type="GO" id="GO:0005778">
    <property type="term" value="C:peroxisomal membrane"/>
    <property type="evidence" value="ECO:0007669"/>
    <property type="project" value="TreeGrafter"/>
</dbReference>
<keyword evidence="6 8" id="KW-0802">TPR repeat</keyword>
<dbReference type="InterPro" id="IPR011990">
    <property type="entry name" value="TPR-like_helical_dom_sf"/>
</dbReference>
<feature type="repeat" description="TPR" evidence="8">
    <location>
        <begin position="489"/>
        <end position="522"/>
    </location>
</feature>
<dbReference type="GO" id="GO:0005052">
    <property type="term" value="F:peroxisome matrix targeting signal-1 binding"/>
    <property type="evidence" value="ECO:0007669"/>
    <property type="project" value="TreeGrafter"/>
</dbReference>
<keyword evidence="5" id="KW-0677">Repeat</keyword>
<evidence type="ECO:0000256" key="3">
    <source>
        <dbReference type="ARBA" id="ARBA00005348"/>
    </source>
</evidence>
<dbReference type="EMBL" id="HBUF01351577">
    <property type="protein sequence ID" value="CAG6714218.1"/>
    <property type="molecule type" value="Transcribed_RNA"/>
</dbReference>
<organism evidence="10">
    <name type="scientific">Cacopsylla melanoneura</name>
    <dbReference type="NCBI Taxonomy" id="428564"/>
    <lineage>
        <taxon>Eukaryota</taxon>
        <taxon>Metazoa</taxon>
        <taxon>Ecdysozoa</taxon>
        <taxon>Arthropoda</taxon>
        <taxon>Hexapoda</taxon>
        <taxon>Insecta</taxon>
        <taxon>Pterygota</taxon>
        <taxon>Neoptera</taxon>
        <taxon>Paraneoptera</taxon>
        <taxon>Hemiptera</taxon>
        <taxon>Sternorrhyncha</taxon>
        <taxon>Psylloidea</taxon>
        <taxon>Psyllidae</taxon>
        <taxon>Psyllinae</taxon>
        <taxon>Cacopsylla</taxon>
    </lineage>
</organism>
<evidence type="ECO:0000256" key="4">
    <source>
        <dbReference type="ARBA" id="ARBA00022490"/>
    </source>
</evidence>
<feature type="compositionally biased region" description="Polar residues" evidence="9">
    <location>
        <begin position="91"/>
        <end position="106"/>
    </location>
</feature>
<feature type="repeat" description="TPR" evidence="8">
    <location>
        <begin position="380"/>
        <end position="413"/>
    </location>
</feature>
<keyword evidence="4" id="KW-0963">Cytoplasm</keyword>
<comment type="subcellular location">
    <subcellularLocation>
        <location evidence="2">Cytoplasm</location>
    </subcellularLocation>
    <subcellularLocation>
        <location evidence="1">Peroxisome</location>
    </subcellularLocation>
</comment>
<feature type="repeat" description="TPR" evidence="8">
    <location>
        <begin position="523"/>
        <end position="556"/>
    </location>
</feature>
<dbReference type="EMBL" id="HBUF01351579">
    <property type="protein sequence ID" value="CAG6714223.1"/>
    <property type="molecule type" value="Transcribed_RNA"/>
</dbReference>
<accession>A0A8D8UXX5</accession>
<evidence type="ECO:0000256" key="6">
    <source>
        <dbReference type="ARBA" id="ARBA00022803"/>
    </source>
</evidence>